<keyword evidence="1" id="KW-0245">EGF-like domain</keyword>
<feature type="chain" id="PRO_5046216802" evidence="2">
    <location>
        <begin position="17"/>
        <end position="292"/>
    </location>
</feature>
<evidence type="ECO:0000313" key="6">
    <source>
        <dbReference type="EMBL" id="CAH3028293.1"/>
    </source>
</evidence>
<dbReference type="InterPro" id="IPR016187">
    <property type="entry name" value="CTDL_fold"/>
</dbReference>
<dbReference type="PROSITE" id="PS50026">
    <property type="entry name" value="EGF_3"/>
    <property type="match status" value="1"/>
</dbReference>
<reference evidence="6 7" key="1">
    <citation type="submission" date="2022-05" db="EMBL/GenBank/DDBJ databases">
        <authorList>
            <consortium name="Genoscope - CEA"/>
            <person name="William W."/>
        </authorList>
    </citation>
    <scope>NUCLEOTIDE SEQUENCE [LARGE SCALE GENOMIC DNA]</scope>
</reference>
<sequence>MISLLIFCCISASVFADDENIRSSYFINAENRRLAAQMAKRVYSESILSCSQACLKNPWCFSTNFKYGTGGEGVCELIKHDSNSADNNNKIIHHQPGNTFTMILKGCLMTGCLNGGSCVLDKIKETFACSCKPPWSGQRCEVKPGCPAGWSTHGDSCYYLNSTIQRIQADARKACQTIGGDLPIIKSAAENKFVFELMRNSDTVTAFGAWLGLERDTVSGTKFRWIDGTPLEREYENWFDGQPDNHKGKEECVNMFVVNNTKKAGRWNDYPCGCYNDLPIYCPVILCQRPIS</sequence>
<dbReference type="Pfam" id="PF00059">
    <property type="entry name" value="Lectin_C"/>
    <property type="match status" value="1"/>
</dbReference>
<dbReference type="InterPro" id="IPR050111">
    <property type="entry name" value="C-type_lectin/snaclec_domain"/>
</dbReference>
<dbReference type="InterPro" id="IPR003609">
    <property type="entry name" value="Pan_app"/>
</dbReference>
<dbReference type="PROSITE" id="PS50948">
    <property type="entry name" value="PAN"/>
    <property type="match status" value="1"/>
</dbReference>
<dbReference type="Pfam" id="PF00008">
    <property type="entry name" value="EGF"/>
    <property type="match status" value="1"/>
</dbReference>
<evidence type="ECO:0000259" key="3">
    <source>
        <dbReference type="PROSITE" id="PS50026"/>
    </source>
</evidence>
<dbReference type="Proteomes" id="UP001159427">
    <property type="component" value="Unassembled WGS sequence"/>
</dbReference>
<feature type="domain" description="EGF-like" evidence="3">
    <location>
        <begin position="103"/>
        <end position="141"/>
    </location>
</feature>
<evidence type="ECO:0000256" key="1">
    <source>
        <dbReference type="PROSITE-ProRule" id="PRU00076"/>
    </source>
</evidence>
<dbReference type="InterPro" id="IPR000742">
    <property type="entry name" value="EGF"/>
</dbReference>
<dbReference type="SUPFAM" id="SSF56436">
    <property type="entry name" value="C-type lectin-like"/>
    <property type="match status" value="1"/>
</dbReference>
<dbReference type="SUPFAM" id="SSF57196">
    <property type="entry name" value="EGF/Laminin"/>
    <property type="match status" value="1"/>
</dbReference>
<protein>
    <submittedName>
        <fullName evidence="6">Uncharacterized protein</fullName>
    </submittedName>
</protein>
<dbReference type="PROSITE" id="PS00022">
    <property type="entry name" value="EGF_1"/>
    <property type="match status" value="1"/>
</dbReference>
<evidence type="ECO:0000313" key="7">
    <source>
        <dbReference type="Proteomes" id="UP001159427"/>
    </source>
</evidence>
<evidence type="ECO:0000259" key="4">
    <source>
        <dbReference type="PROSITE" id="PS50041"/>
    </source>
</evidence>
<evidence type="ECO:0000256" key="2">
    <source>
        <dbReference type="SAM" id="SignalP"/>
    </source>
</evidence>
<keyword evidence="2" id="KW-0732">Signal</keyword>
<dbReference type="EMBL" id="CALNXI010000502">
    <property type="protein sequence ID" value="CAH3028293.1"/>
    <property type="molecule type" value="Genomic_DNA"/>
</dbReference>
<dbReference type="SMART" id="SM00034">
    <property type="entry name" value="CLECT"/>
    <property type="match status" value="1"/>
</dbReference>
<dbReference type="PROSITE" id="PS01186">
    <property type="entry name" value="EGF_2"/>
    <property type="match status" value="1"/>
</dbReference>
<comment type="caution">
    <text evidence="1">Lacks conserved residue(s) required for the propagation of feature annotation.</text>
</comment>
<organism evidence="6 7">
    <name type="scientific">Porites evermanni</name>
    <dbReference type="NCBI Taxonomy" id="104178"/>
    <lineage>
        <taxon>Eukaryota</taxon>
        <taxon>Metazoa</taxon>
        <taxon>Cnidaria</taxon>
        <taxon>Anthozoa</taxon>
        <taxon>Hexacorallia</taxon>
        <taxon>Scleractinia</taxon>
        <taxon>Fungiina</taxon>
        <taxon>Poritidae</taxon>
        <taxon>Porites</taxon>
    </lineage>
</organism>
<keyword evidence="7" id="KW-1185">Reference proteome</keyword>
<dbReference type="Gene3D" id="3.10.100.10">
    <property type="entry name" value="Mannose-Binding Protein A, subunit A"/>
    <property type="match status" value="1"/>
</dbReference>
<feature type="disulfide bond" evidence="1">
    <location>
        <begin position="131"/>
        <end position="140"/>
    </location>
</feature>
<feature type="signal peptide" evidence="2">
    <location>
        <begin position="1"/>
        <end position="16"/>
    </location>
</feature>
<accession>A0ABN8MIB5</accession>
<feature type="domain" description="Apple" evidence="5">
    <location>
        <begin position="9"/>
        <end position="107"/>
    </location>
</feature>
<name>A0ABN8MIB5_9CNID</name>
<proteinExistence type="predicted"/>
<keyword evidence="1" id="KW-1015">Disulfide bond</keyword>
<dbReference type="InterPro" id="IPR016186">
    <property type="entry name" value="C-type_lectin-like/link_sf"/>
</dbReference>
<dbReference type="Pfam" id="PF00024">
    <property type="entry name" value="PAN_1"/>
    <property type="match status" value="1"/>
</dbReference>
<comment type="caution">
    <text evidence="6">The sequence shown here is derived from an EMBL/GenBank/DDBJ whole genome shotgun (WGS) entry which is preliminary data.</text>
</comment>
<feature type="disulfide bond" evidence="1">
    <location>
        <begin position="112"/>
        <end position="129"/>
    </location>
</feature>
<evidence type="ECO:0000259" key="5">
    <source>
        <dbReference type="PROSITE" id="PS50948"/>
    </source>
</evidence>
<dbReference type="Gene3D" id="2.10.25.10">
    <property type="entry name" value="Laminin"/>
    <property type="match status" value="1"/>
</dbReference>
<dbReference type="SMART" id="SM00181">
    <property type="entry name" value="EGF"/>
    <property type="match status" value="1"/>
</dbReference>
<dbReference type="PANTHER" id="PTHR22803">
    <property type="entry name" value="MANNOSE, PHOSPHOLIPASE, LECTIN RECEPTOR RELATED"/>
    <property type="match status" value="1"/>
</dbReference>
<dbReference type="InterPro" id="IPR001304">
    <property type="entry name" value="C-type_lectin-like"/>
</dbReference>
<gene>
    <name evidence="6" type="ORF">PEVE_00033729</name>
</gene>
<dbReference type="PROSITE" id="PS50041">
    <property type="entry name" value="C_TYPE_LECTIN_2"/>
    <property type="match status" value="1"/>
</dbReference>
<feature type="domain" description="C-type lectin" evidence="4">
    <location>
        <begin position="153"/>
        <end position="272"/>
    </location>
</feature>